<keyword evidence="4" id="KW-0862">Zinc</keyword>
<dbReference type="PROSITE" id="PS00059">
    <property type="entry name" value="ADH_ZINC"/>
    <property type="match status" value="1"/>
</dbReference>
<accession>M2VZS3</accession>
<dbReference type="KEGG" id="gsl:Gasu_37260"/>
<dbReference type="GO" id="GO:0008270">
    <property type="term" value="F:zinc ion binding"/>
    <property type="evidence" value="ECO:0007669"/>
    <property type="project" value="InterPro"/>
</dbReference>
<dbReference type="InterPro" id="IPR013154">
    <property type="entry name" value="ADH-like_N"/>
</dbReference>
<dbReference type="EC" id="1.1.1.103" evidence="9"/>
<dbReference type="HAMAP" id="MF_00627">
    <property type="entry name" value="Thr_dehydrog"/>
    <property type="match status" value="1"/>
</dbReference>
<keyword evidence="6" id="KW-0520">NAD</keyword>
<dbReference type="NCBIfam" id="NF003808">
    <property type="entry name" value="PRK05396.1"/>
    <property type="match status" value="1"/>
</dbReference>
<feature type="domain" description="Alcohol dehydrogenase-like N-terminal" evidence="8">
    <location>
        <begin position="93"/>
        <end position="203"/>
    </location>
</feature>
<keyword evidence="5 9" id="KW-0560">Oxidoreductase</keyword>
<evidence type="ECO:0000256" key="4">
    <source>
        <dbReference type="ARBA" id="ARBA00022833"/>
    </source>
</evidence>
<dbReference type="Gene3D" id="3.90.180.10">
    <property type="entry name" value="Medium-chain alcohol dehydrogenases, catalytic domain"/>
    <property type="match status" value="1"/>
</dbReference>
<dbReference type="Pfam" id="PF08240">
    <property type="entry name" value="ADH_N"/>
    <property type="match status" value="1"/>
</dbReference>
<evidence type="ECO:0000256" key="3">
    <source>
        <dbReference type="ARBA" id="ARBA00022723"/>
    </source>
</evidence>
<proteinExistence type="inferred from homology"/>
<feature type="domain" description="Alcohol dehydrogenase-like C-terminal" evidence="7">
    <location>
        <begin position="242"/>
        <end position="375"/>
    </location>
</feature>
<evidence type="ECO:0000313" key="9">
    <source>
        <dbReference type="EMBL" id="EME28836.1"/>
    </source>
</evidence>
<evidence type="ECO:0000313" key="10">
    <source>
        <dbReference type="Proteomes" id="UP000030680"/>
    </source>
</evidence>
<dbReference type="InterPro" id="IPR050129">
    <property type="entry name" value="Zn_alcohol_dh"/>
</dbReference>
<dbReference type="SUPFAM" id="SSF51735">
    <property type="entry name" value="NAD(P)-binding Rossmann-fold domains"/>
    <property type="match status" value="1"/>
</dbReference>
<evidence type="ECO:0000256" key="5">
    <source>
        <dbReference type="ARBA" id="ARBA00023002"/>
    </source>
</evidence>
<evidence type="ECO:0000259" key="7">
    <source>
        <dbReference type="Pfam" id="PF00107"/>
    </source>
</evidence>
<dbReference type="InterPro" id="IPR013149">
    <property type="entry name" value="ADH-like_C"/>
</dbReference>
<dbReference type="STRING" id="130081.M2VZS3"/>
<name>M2VZS3_GALSU</name>
<organism evidence="9 10">
    <name type="scientific">Galdieria sulphuraria</name>
    <name type="common">Red alga</name>
    <dbReference type="NCBI Taxonomy" id="130081"/>
    <lineage>
        <taxon>Eukaryota</taxon>
        <taxon>Rhodophyta</taxon>
        <taxon>Bangiophyceae</taxon>
        <taxon>Galdieriales</taxon>
        <taxon>Galdieriaceae</taxon>
        <taxon>Galdieria</taxon>
    </lineage>
</organism>
<evidence type="ECO:0000256" key="6">
    <source>
        <dbReference type="ARBA" id="ARBA00023027"/>
    </source>
</evidence>
<protein>
    <submittedName>
        <fullName evidence="9">Threonine 3-dehydrogenase</fullName>
        <ecNumber evidence="9">1.1.1.103</ecNumber>
    </submittedName>
</protein>
<dbReference type="InterPro" id="IPR002328">
    <property type="entry name" value="ADH_Zn_CS"/>
</dbReference>
<sequence>MTTKSVALFRPLYRLQVTTARYICSKALEDTPSCFTARKTAESAQSLSQGNYPVLQHYVYPVVENTRMKALVKAEAAPGLVLRDDVGIPSIGSTEVLIKIKKTSICGTDLHIFVWDEWSKRTVPVPLTIGHEYVGHIAAVGSEVTGWKEGDRVTGEGHITCGYCRNCRAGKRHLCRNTIGVGVNRPGAFAEYLSLPAGNVFRVHPSITDDIASFMDPLGNAVHSCLSFDLVGEDVLITGAGPIGMMSAAICKHVGARFVVVTDINDYRLELAKSCGADVALNISKCEDPVEELKKTMKQLGMTEGFDIGLEMSGNAQAFASMLETMNHGGRISLLGIPPSPFAIDWNKVVFKGIVVKGIYGRKMFETWYKMSNMLVGGLDKRIQQVMTHQLPYDEFEKAFDFIRDGKSGKIVLNWDE</sequence>
<evidence type="ECO:0000256" key="1">
    <source>
        <dbReference type="ARBA" id="ARBA00001947"/>
    </source>
</evidence>
<dbReference type="AlphaFoldDB" id="M2VZS3"/>
<dbReference type="EMBL" id="KB454515">
    <property type="protein sequence ID" value="EME28836.1"/>
    <property type="molecule type" value="Genomic_DNA"/>
</dbReference>
<reference evidence="10" key="1">
    <citation type="journal article" date="2013" name="Science">
        <title>Gene transfer from bacteria and archaea facilitated evolution of an extremophilic eukaryote.</title>
        <authorList>
            <person name="Schonknecht G."/>
            <person name="Chen W.H."/>
            <person name="Ternes C.M."/>
            <person name="Barbier G.G."/>
            <person name="Shrestha R.P."/>
            <person name="Stanke M."/>
            <person name="Brautigam A."/>
            <person name="Baker B.J."/>
            <person name="Banfield J.F."/>
            <person name="Garavito R.M."/>
            <person name="Carr K."/>
            <person name="Wilkerson C."/>
            <person name="Rensing S.A."/>
            <person name="Gagneul D."/>
            <person name="Dickenson N.E."/>
            <person name="Oesterhelt C."/>
            <person name="Lercher M.J."/>
            <person name="Weber A.P."/>
        </authorList>
    </citation>
    <scope>NUCLEOTIDE SEQUENCE [LARGE SCALE GENOMIC DNA]</scope>
    <source>
        <strain evidence="10">074W</strain>
    </source>
</reference>
<dbReference type="Gramene" id="EME28836">
    <property type="protein sequence ID" value="EME28836"/>
    <property type="gene ID" value="Gasu_37260"/>
</dbReference>
<dbReference type="GO" id="GO:0006567">
    <property type="term" value="P:L-threonine catabolic process"/>
    <property type="evidence" value="ECO:0007669"/>
    <property type="project" value="InterPro"/>
</dbReference>
<dbReference type="PANTHER" id="PTHR43401">
    <property type="entry name" value="L-THREONINE 3-DEHYDROGENASE"/>
    <property type="match status" value="1"/>
</dbReference>
<dbReference type="OrthoDB" id="3941538at2759"/>
<dbReference type="eggNOG" id="KOG0024">
    <property type="taxonomic scope" value="Eukaryota"/>
</dbReference>
<dbReference type="Pfam" id="PF00107">
    <property type="entry name" value="ADH_zinc_N"/>
    <property type="match status" value="1"/>
</dbReference>
<gene>
    <name evidence="9" type="ORF">Gasu_37260</name>
</gene>
<dbReference type="SUPFAM" id="SSF50129">
    <property type="entry name" value="GroES-like"/>
    <property type="match status" value="1"/>
</dbReference>
<dbReference type="Proteomes" id="UP000030680">
    <property type="component" value="Unassembled WGS sequence"/>
</dbReference>
<dbReference type="GeneID" id="17087682"/>
<keyword evidence="2" id="KW-0963">Cytoplasm</keyword>
<keyword evidence="3" id="KW-0479">Metal-binding</keyword>
<dbReference type="InterPro" id="IPR036291">
    <property type="entry name" value="NAD(P)-bd_dom_sf"/>
</dbReference>
<dbReference type="Gene3D" id="3.40.50.720">
    <property type="entry name" value="NAD(P)-binding Rossmann-like Domain"/>
    <property type="match status" value="1"/>
</dbReference>
<dbReference type="PANTHER" id="PTHR43401:SF2">
    <property type="entry name" value="L-THREONINE 3-DEHYDROGENASE"/>
    <property type="match status" value="1"/>
</dbReference>
<keyword evidence="10" id="KW-1185">Reference proteome</keyword>
<evidence type="ECO:0000259" key="8">
    <source>
        <dbReference type="Pfam" id="PF08240"/>
    </source>
</evidence>
<comment type="cofactor">
    <cofactor evidence="1">
        <name>Zn(2+)</name>
        <dbReference type="ChEBI" id="CHEBI:29105"/>
    </cofactor>
</comment>
<dbReference type="OMA" id="FETWYAM"/>
<dbReference type="RefSeq" id="XP_005705356.1">
    <property type="nucleotide sequence ID" value="XM_005705299.1"/>
</dbReference>
<dbReference type="NCBIfam" id="TIGR00692">
    <property type="entry name" value="tdh"/>
    <property type="match status" value="1"/>
</dbReference>
<dbReference type="InterPro" id="IPR011032">
    <property type="entry name" value="GroES-like_sf"/>
</dbReference>
<evidence type="ECO:0000256" key="2">
    <source>
        <dbReference type="ARBA" id="ARBA00022490"/>
    </source>
</evidence>
<dbReference type="InterPro" id="IPR004627">
    <property type="entry name" value="L-Threonine_3-DHase"/>
</dbReference>
<dbReference type="GO" id="GO:0008743">
    <property type="term" value="F:L-threonine 3-dehydrogenase activity"/>
    <property type="evidence" value="ECO:0007669"/>
    <property type="project" value="UniProtKB-EC"/>
</dbReference>